<keyword evidence="7 10" id="KW-0812">Transmembrane</keyword>
<dbReference type="OrthoDB" id="9794345at2"/>
<dbReference type="GO" id="GO:0015627">
    <property type="term" value="C:type II protein secretion system complex"/>
    <property type="evidence" value="ECO:0007669"/>
    <property type="project" value="InterPro"/>
</dbReference>
<feature type="transmembrane region" description="Helical" evidence="10">
    <location>
        <begin position="14"/>
        <end position="36"/>
    </location>
</feature>
<dbReference type="Gene3D" id="2.10.70.20">
    <property type="entry name" value="gspk-gspi-gspj complex like domains"/>
    <property type="match status" value="1"/>
</dbReference>
<evidence type="ECO:0000256" key="10">
    <source>
        <dbReference type="SAM" id="Phobius"/>
    </source>
</evidence>
<sequence length="219" mass="25349">MSRSNLLKNQRKKIAAFTLIEVLVAMSIFAFLAVGAQQVLNQIYRSNAISQERSDRLKTLQRTLVFMDNDFRQMALRQMRTNGEEPNTKLVEWGDYLLDSDGKGVMLPRSGWHNPAQQFPRGEVTKVGYRLKDNQLQRVWWRYVDTPTAQEGMVMPLIDQVETFDMRFFDGKQWLKQWDKTMVLPKAVQVSLTFSDYGDIERIYLTGGGSIAVEGRDEE</sequence>
<evidence type="ECO:0000256" key="3">
    <source>
        <dbReference type="ARBA" id="ARBA00021539"/>
    </source>
</evidence>
<name>F9S5E9_9VIBR</name>
<comment type="subcellular location">
    <subcellularLocation>
        <location evidence="1">Cell inner membrane</location>
        <topology evidence="1">Single-pass membrane protein</topology>
    </subcellularLocation>
</comment>
<reference evidence="11 12" key="1">
    <citation type="journal article" date="2012" name="Int. J. Syst. Evol. Microbiol.">
        <title>Vibrio caribbeanicus sp. nov., isolated from the marine sponge Scleritoderma cyanea.</title>
        <authorList>
            <person name="Hoffmann M."/>
            <person name="Monday S.R."/>
            <person name="Allard M.W."/>
            <person name="Strain E.A."/>
            <person name="Whittaker P."/>
            <person name="Naum M."/>
            <person name="McCarthy P.J."/>
            <person name="Lopez J.V."/>
            <person name="Fischer M."/>
            <person name="Brown E.W."/>
        </authorList>
    </citation>
    <scope>NUCLEOTIDE SEQUENCE [LARGE SCALE GENOMIC DNA]</scope>
    <source>
        <strain evidence="11 12">ATCC 700023</strain>
    </source>
</reference>
<protein>
    <recommendedName>
        <fullName evidence="3">Type II secretion system protein J</fullName>
    </recommendedName>
</protein>
<evidence type="ECO:0000256" key="7">
    <source>
        <dbReference type="ARBA" id="ARBA00022692"/>
    </source>
</evidence>
<keyword evidence="9 10" id="KW-0472">Membrane</keyword>
<evidence type="ECO:0000256" key="8">
    <source>
        <dbReference type="ARBA" id="ARBA00022989"/>
    </source>
</evidence>
<dbReference type="InterPro" id="IPR045584">
    <property type="entry name" value="Pilin-like"/>
</dbReference>
<organism evidence="11 12">
    <name type="scientific">Vibrio ichthyoenteri ATCC 700023</name>
    <dbReference type="NCBI Taxonomy" id="870968"/>
    <lineage>
        <taxon>Bacteria</taxon>
        <taxon>Pseudomonadati</taxon>
        <taxon>Pseudomonadota</taxon>
        <taxon>Gammaproteobacteria</taxon>
        <taxon>Vibrionales</taxon>
        <taxon>Vibrionaceae</taxon>
        <taxon>Vibrio</taxon>
    </lineage>
</organism>
<dbReference type="InterPro" id="IPR010055">
    <property type="entry name" value="T2SS_protein-GspJ"/>
</dbReference>
<proteinExistence type="inferred from homology"/>
<dbReference type="NCBIfam" id="TIGR01711">
    <property type="entry name" value="gspJ"/>
    <property type="match status" value="1"/>
</dbReference>
<dbReference type="RefSeq" id="WP_006713729.1">
    <property type="nucleotide sequence ID" value="NZ_AFWF01000218.1"/>
</dbReference>
<evidence type="ECO:0000313" key="11">
    <source>
        <dbReference type="EMBL" id="EGU35891.1"/>
    </source>
</evidence>
<evidence type="ECO:0000256" key="1">
    <source>
        <dbReference type="ARBA" id="ARBA00004377"/>
    </source>
</evidence>
<keyword evidence="4" id="KW-1003">Cell membrane</keyword>
<keyword evidence="5" id="KW-0488">Methylation</keyword>
<dbReference type="InterPro" id="IPR012902">
    <property type="entry name" value="N_methyl_site"/>
</dbReference>
<dbReference type="Pfam" id="PF11612">
    <property type="entry name" value="T2SSJ"/>
    <property type="match status" value="1"/>
</dbReference>
<evidence type="ECO:0000256" key="6">
    <source>
        <dbReference type="ARBA" id="ARBA00022519"/>
    </source>
</evidence>
<dbReference type="Proteomes" id="UP000004605">
    <property type="component" value="Unassembled WGS sequence"/>
</dbReference>
<dbReference type="PANTHER" id="PTHR39583">
    <property type="entry name" value="TYPE II SECRETION SYSTEM PROTEIN J-RELATED"/>
    <property type="match status" value="1"/>
</dbReference>
<dbReference type="Pfam" id="PF07963">
    <property type="entry name" value="N_methyl"/>
    <property type="match status" value="1"/>
</dbReference>
<keyword evidence="8 10" id="KW-1133">Transmembrane helix</keyword>
<dbReference type="Gene3D" id="3.10.610.10">
    <property type="entry name" value="GSPII I/J protein-like"/>
    <property type="match status" value="1"/>
</dbReference>
<dbReference type="AlphaFoldDB" id="F9S5E9"/>
<comment type="caution">
    <text evidence="11">The sequence shown here is derived from an EMBL/GenBank/DDBJ whole genome shotgun (WGS) entry which is preliminary data.</text>
</comment>
<dbReference type="SUPFAM" id="SSF54523">
    <property type="entry name" value="Pili subunits"/>
    <property type="match status" value="1"/>
</dbReference>
<dbReference type="PANTHER" id="PTHR39583:SF2">
    <property type="entry name" value="TYPE II SECRETION SYSTEM PROTEIN J"/>
    <property type="match status" value="1"/>
</dbReference>
<evidence type="ECO:0000256" key="4">
    <source>
        <dbReference type="ARBA" id="ARBA00022475"/>
    </source>
</evidence>
<keyword evidence="12" id="KW-1185">Reference proteome</keyword>
<accession>F9S5E9</accession>
<dbReference type="EMBL" id="AFWF01000218">
    <property type="protein sequence ID" value="EGU35891.1"/>
    <property type="molecule type" value="Genomic_DNA"/>
</dbReference>
<comment type="similarity">
    <text evidence="2">Belongs to the GSP J family.</text>
</comment>
<dbReference type="InterPro" id="IPR051621">
    <property type="entry name" value="T2SS_protein_J"/>
</dbReference>
<dbReference type="GO" id="GO:0015628">
    <property type="term" value="P:protein secretion by the type II secretion system"/>
    <property type="evidence" value="ECO:0007669"/>
    <property type="project" value="InterPro"/>
</dbReference>
<evidence type="ECO:0000256" key="2">
    <source>
        <dbReference type="ARBA" id="ARBA00011084"/>
    </source>
</evidence>
<dbReference type="NCBIfam" id="TIGR02532">
    <property type="entry name" value="IV_pilin_GFxxxE"/>
    <property type="match status" value="1"/>
</dbReference>
<evidence type="ECO:0000256" key="9">
    <source>
        <dbReference type="ARBA" id="ARBA00023136"/>
    </source>
</evidence>
<dbReference type="GO" id="GO:0005886">
    <property type="term" value="C:plasma membrane"/>
    <property type="evidence" value="ECO:0007669"/>
    <property type="project" value="UniProtKB-SubCell"/>
</dbReference>
<gene>
    <name evidence="11" type="ORF">VII00023_14483</name>
</gene>
<evidence type="ECO:0000313" key="12">
    <source>
        <dbReference type="Proteomes" id="UP000004605"/>
    </source>
</evidence>
<evidence type="ECO:0000256" key="5">
    <source>
        <dbReference type="ARBA" id="ARBA00022481"/>
    </source>
</evidence>
<keyword evidence="6" id="KW-0997">Cell inner membrane</keyword>